<accession>A0A7X6IC03</accession>
<gene>
    <name evidence="2" type="ORF">MNODULE_15600</name>
</gene>
<dbReference type="Gene3D" id="1.25.40.10">
    <property type="entry name" value="Tetratricopeptide repeat domain"/>
    <property type="match status" value="1"/>
</dbReference>
<name>A0A7X6IC03_9BACT</name>
<evidence type="ECO:0000256" key="1">
    <source>
        <dbReference type="SAM" id="Phobius"/>
    </source>
</evidence>
<organism evidence="2 3">
    <name type="scientific">Candidatus Manganitrophus noduliformans</name>
    <dbReference type="NCBI Taxonomy" id="2606439"/>
    <lineage>
        <taxon>Bacteria</taxon>
        <taxon>Pseudomonadati</taxon>
        <taxon>Nitrospirota</taxon>
        <taxon>Nitrospiria</taxon>
        <taxon>Candidatus Troglogloeales</taxon>
        <taxon>Candidatus Manganitrophaceae</taxon>
        <taxon>Candidatus Manganitrophus</taxon>
    </lineage>
</organism>
<dbReference type="EMBL" id="VTOW01000003">
    <property type="protein sequence ID" value="NKE72173.1"/>
    <property type="molecule type" value="Genomic_DNA"/>
</dbReference>
<evidence type="ECO:0000313" key="2">
    <source>
        <dbReference type="EMBL" id="NKE72173.1"/>
    </source>
</evidence>
<dbReference type="Proteomes" id="UP000534783">
    <property type="component" value="Unassembled WGS sequence"/>
</dbReference>
<reference evidence="2 3" key="1">
    <citation type="journal article" date="2020" name="Nature">
        <title>Bacterial chemolithoautotrophy via manganese oxidation.</title>
        <authorList>
            <person name="Yu H."/>
            <person name="Leadbetter J.R."/>
        </authorList>
    </citation>
    <scope>NUCLEOTIDE SEQUENCE [LARGE SCALE GENOMIC DNA]</scope>
    <source>
        <strain evidence="2 3">Mn-1</strain>
    </source>
</reference>
<dbReference type="AlphaFoldDB" id="A0A7X6IC03"/>
<evidence type="ECO:0000313" key="3">
    <source>
        <dbReference type="Proteomes" id="UP000534783"/>
    </source>
</evidence>
<protein>
    <submittedName>
        <fullName evidence="2">Tetratricopeptide repeat protein</fullName>
    </submittedName>
</protein>
<keyword evidence="1" id="KW-1133">Transmembrane helix</keyword>
<feature type="transmembrane region" description="Helical" evidence="1">
    <location>
        <begin position="16"/>
        <end position="35"/>
    </location>
</feature>
<keyword evidence="1" id="KW-0812">Transmembrane</keyword>
<dbReference type="InterPro" id="IPR011990">
    <property type="entry name" value="TPR-like_helical_dom_sf"/>
</dbReference>
<sequence>MYHVPLERLPVSNIKVLFSALILGVIFLGCAAMGVPATSDPDKKIGYAYMLFDRQQRPLPAERLIREAIEIYQEKNNDLGLAEAYRAYGFFFRSGALEKWHKHYESDGFMEEGATYANRHEKSIEYFEKSAAIFEKHHKNDALTNVHLNMGFTYEFANQPEKACDEYKKSLVSNQLHIKENPGVTFTLPEGFSSYEAYVTPMMDRLKCVK</sequence>
<keyword evidence="1" id="KW-0472">Membrane</keyword>
<dbReference type="SUPFAM" id="SSF48452">
    <property type="entry name" value="TPR-like"/>
    <property type="match status" value="1"/>
</dbReference>
<comment type="caution">
    <text evidence="2">The sequence shown here is derived from an EMBL/GenBank/DDBJ whole genome shotgun (WGS) entry which is preliminary data.</text>
</comment>
<proteinExistence type="predicted"/>
<keyword evidence="3" id="KW-1185">Reference proteome</keyword>
<dbReference type="RefSeq" id="WP_168061600.1">
    <property type="nucleotide sequence ID" value="NZ_VTOW01000003.1"/>
</dbReference>